<dbReference type="InterPro" id="IPR013087">
    <property type="entry name" value="Znf_C2H2_type"/>
</dbReference>
<evidence type="ECO:0000256" key="4">
    <source>
        <dbReference type="PROSITE-ProRule" id="PRU00042"/>
    </source>
</evidence>
<protein>
    <recommendedName>
        <fullName evidence="6">C2H2-type domain-containing protein</fullName>
    </recommendedName>
</protein>
<dbReference type="Gene3D" id="3.30.160.60">
    <property type="entry name" value="Classic Zinc Finger"/>
    <property type="match status" value="3"/>
</dbReference>
<dbReference type="SUPFAM" id="SSF57667">
    <property type="entry name" value="beta-beta-alpha zinc fingers"/>
    <property type="match status" value="2"/>
</dbReference>
<feature type="compositionally biased region" description="Polar residues" evidence="5">
    <location>
        <begin position="18"/>
        <end position="27"/>
    </location>
</feature>
<feature type="domain" description="C2H2-type" evidence="6">
    <location>
        <begin position="351"/>
        <end position="375"/>
    </location>
</feature>
<dbReference type="PROSITE" id="PS00028">
    <property type="entry name" value="ZINC_FINGER_C2H2_1"/>
    <property type="match status" value="2"/>
</dbReference>
<keyword evidence="2 4" id="KW-0863">Zinc-finger</keyword>
<feature type="compositionally biased region" description="Acidic residues" evidence="5">
    <location>
        <begin position="255"/>
        <end position="276"/>
    </location>
</feature>
<dbReference type="PROSITE" id="PS50157">
    <property type="entry name" value="ZINC_FINGER_C2H2_2"/>
    <property type="match status" value="3"/>
</dbReference>
<sequence length="473" mass="50582">MANTSANSGGNSSGNANPLCTPQTPSLDTMGGNLRSGGVDSFGFDSLATFFDEVSQCSNIHQGAHADAFGQVIAIGMDGSCAGIMAQHHQQHNPVQSLVDTPFTPYLDTPYETPYLGDFGLGNDECATATEVLFGGCDVQPTGQSGGDTLMLFPVYGFDMSAFENIEAASYGSTIEPATLLMASPGTNHTVESSPAMSDIHEGLSLPVAHKSPSPTGTFYDGSEDDSLVDEDENDLEVVSSSTYSSPALSCSVFDDIDDDMEDDDQETEDPDDDEFIPSRPLAAAVSGFKRKALASFASGRHDNGSDAASSVAFKRTRPELASPYGGNAGSRKKRSKKDSGSSKKTATKRFSCIHPGCERRFARLYNLHTHEKTHDPLQVRPFVCSVVECSKRFSRKHDLQRHEASVHKGERNYGCPTCGKPFSRQDGLRRHLSLKGNNGNNPCAPDISVDDDSSLLPVDSSASEIDTEWSAT</sequence>
<accession>A0A9P8CUZ6</accession>
<evidence type="ECO:0000313" key="7">
    <source>
        <dbReference type="EMBL" id="KAG9321338.1"/>
    </source>
</evidence>
<dbReference type="GO" id="GO:0000981">
    <property type="term" value="F:DNA-binding transcription factor activity, RNA polymerase II-specific"/>
    <property type="evidence" value="ECO:0007669"/>
    <property type="project" value="TreeGrafter"/>
</dbReference>
<dbReference type="GO" id="GO:0008270">
    <property type="term" value="F:zinc ion binding"/>
    <property type="evidence" value="ECO:0007669"/>
    <property type="project" value="UniProtKB-KW"/>
</dbReference>
<dbReference type="Proteomes" id="UP000717515">
    <property type="component" value="Unassembled WGS sequence"/>
</dbReference>
<keyword evidence="1" id="KW-0479">Metal-binding</keyword>
<evidence type="ECO:0000313" key="8">
    <source>
        <dbReference type="Proteomes" id="UP000717515"/>
    </source>
</evidence>
<dbReference type="EMBL" id="JAIFTL010000212">
    <property type="protein sequence ID" value="KAG9321338.1"/>
    <property type="molecule type" value="Genomic_DNA"/>
</dbReference>
<dbReference type="Pfam" id="PF00096">
    <property type="entry name" value="zf-C2H2"/>
    <property type="match status" value="2"/>
</dbReference>
<feature type="compositionally biased region" description="Low complexity" evidence="5">
    <location>
        <begin position="1"/>
        <end position="17"/>
    </location>
</feature>
<proteinExistence type="predicted"/>
<dbReference type="AlphaFoldDB" id="A0A9P8CUZ6"/>
<dbReference type="PANTHER" id="PTHR23235">
    <property type="entry name" value="KRUEPPEL-LIKE TRANSCRIPTION FACTOR"/>
    <property type="match status" value="1"/>
</dbReference>
<feature type="region of interest" description="Disordered" evidence="5">
    <location>
        <begin position="206"/>
        <end position="279"/>
    </location>
</feature>
<reference evidence="7" key="1">
    <citation type="submission" date="2021-07" db="EMBL/GenBank/DDBJ databases">
        <title>Draft genome of Mortierella alpina, strain LL118, isolated from an aspen leaf litter sample.</title>
        <authorList>
            <person name="Yang S."/>
            <person name="Vinatzer B.A."/>
        </authorList>
    </citation>
    <scope>NUCLEOTIDE SEQUENCE</scope>
    <source>
        <strain evidence="7">LL118</strain>
    </source>
</reference>
<evidence type="ECO:0000256" key="5">
    <source>
        <dbReference type="SAM" id="MobiDB-lite"/>
    </source>
</evidence>
<feature type="region of interest" description="Disordered" evidence="5">
    <location>
        <begin position="300"/>
        <end position="348"/>
    </location>
</feature>
<feature type="domain" description="C2H2-type" evidence="6">
    <location>
        <begin position="414"/>
        <end position="443"/>
    </location>
</feature>
<evidence type="ECO:0000256" key="3">
    <source>
        <dbReference type="ARBA" id="ARBA00022833"/>
    </source>
</evidence>
<feature type="compositionally biased region" description="Polar residues" evidence="5">
    <location>
        <begin position="239"/>
        <end position="249"/>
    </location>
</feature>
<evidence type="ECO:0000256" key="1">
    <source>
        <dbReference type="ARBA" id="ARBA00022723"/>
    </source>
</evidence>
<feature type="domain" description="C2H2-type" evidence="6">
    <location>
        <begin position="383"/>
        <end position="413"/>
    </location>
</feature>
<comment type="caution">
    <text evidence="7">The sequence shown here is derived from an EMBL/GenBank/DDBJ whole genome shotgun (WGS) entry which is preliminary data.</text>
</comment>
<dbReference type="GO" id="GO:0000978">
    <property type="term" value="F:RNA polymerase II cis-regulatory region sequence-specific DNA binding"/>
    <property type="evidence" value="ECO:0007669"/>
    <property type="project" value="TreeGrafter"/>
</dbReference>
<name>A0A9P8CUZ6_MORAP</name>
<organism evidence="7 8">
    <name type="scientific">Mortierella alpina</name>
    <name type="common">Oleaginous fungus</name>
    <name type="synonym">Mortierella renispora</name>
    <dbReference type="NCBI Taxonomy" id="64518"/>
    <lineage>
        <taxon>Eukaryota</taxon>
        <taxon>Fungi</taxon>
        <taxon>Fungi incertae sedis</taxon>
        <taxon>Mucoromycota</taxon>
        <taxon>Mortierellomycotina</taxon>
        <taxon>Mortierellomycetes</taxon>
        <taxon>Mortierellales</taxon>
        <taxon>Mortierellaceae</taxon>
        <taxon>Mortierella</taxon>
    </lineage>
</organism>
<dbReference type="PANTHER" id="PTHR23235:SF120">
    <property type="entry name" value="KRUPPEL-LIKE FACTOR 15"/>
    <property type="match status" value="1"/>
</dbReference>
<keyword evidence="3" id="KW-0862">Zinc</keyword>
<evidence type="ECO:0000256" key="2">
    <source>
        <dbReference type="ARBA" id="ARBA00022771"/>
    </source>
</evidence>
<gene>
    <name evidence="7" type="ORF">KVV02_001116</name>
</gene>
<evidence type="ECO:0000259" key="6">
    <source>
        <dbReference type="PROSITE" id="PS50157"/>
    </source>
</evidence>
<dbReference type="SMART" id="SM00355">
    <property type="entry name" value="ZnF_C2H2"/>
    <property type="match status" value="3"/>
</dbReference>
<feature type="region of interest" description="Disordered" evidence="5">
    <location>
        <begin position="1"/>
        <end position="29"/>
    </location>
</feature>
<feature type="compositionally biased region" description="Acidic residues" evidence="5">
    <location>
        <begin position="222"/>
        <end position="236"/>
    </location>
</feature>
<dbReference type="InterPro" id="IPR036236">
    <property type="entry name" value="Znf_C2H2_sf"/>
</dbReference>